<accession>A0A9N9QJE5</accession>
<gene>
    <name evidence="7" type="ORF">CEUTPL_LOCUS1788</name>
</gene>
<comment type="similarity">
    <text evidence="2 6">Belongs to the CTL (choline transporter-like) family.</text>
</comment>
<evidence type="ECO:0000256" key="6">
    <source>
        <dbReference type="RuleBase" id="RU368066"/>
    </source>
</evidence>
<dbReference type="EMBL" id="OU892277">
    <property type="protein sequence ID" value="CAG9761077.1"/>
    <property type="molecule type" value="Genomic_DNA"/>
</dbReference>
<keyword evidence="8" id="KW-1185">Reference proteome</keyword>
<evidence type="ECO:0000256" key="3">
    <source>
        <dbReference type="ARBA" id="ARBA00022692"/>
    </source>
</evidence>
<proteinExistence type="inferred from homology"/>
<dbReference type="AlphaFoldDB" id="A0A9N9QJE5"/>
<protein>
    <recommendedName>
        <fullName evidence="6">Choline transporter-like protein</fullName>
    </recommendedName>
</protein>
<evidence type="ECO:0000256" key="2">
    <source>
        <dbReference type="ARBA" id="ARBA00007168"/>
    </source>
</evidence>
<keyword evidence="4 6" id="KW-1133">Transmembrane helix</keyword>
<dbReference type="Proteomes" id="UP001152799">
    <property type="component" value="Chromosome 1"/>
</dbReference>
<feature type="transmembrane region" description="Helical" evidence="6">
    <location>
        <begin position="235"/>
        <end position="257"/>
    </location>
</feature>
<feature type="transmembrane region" description="Helical" evidence="6">
    <location>
        <begin position="211"/>
        <end position="229"/>
    </location>
</feature>
<feature type="transmembrane region" description="Helical" evidence="6">
    <location>
        <begin position="569"/>
        <end position="590"/>
    </location>
</feature>
<evidence type="ECO:0000256" key="4">
    <source>
        <dbReference type="ARBA" id="ARBA00022989"/>
    </source>
</evidence>
<evidence type="ECO:0000313" key="8">
    <source>
        <dbReference type="Proteomes" id="UP001152799"/>
    </source>
</evidence>
<dbReference type="PANTHER" id="PTHR12385">
    <property type="entry name" value="CHOLINE TRANSPORTER-LIKE (SLC FAMILY 44)"/>
    <property type="match status" value="1"/>
</dbReference>
<feature type="transmembrane region" description="Helical" evidence="6">
    <location>
        <begin position="596"/>
        <end position="621"/>
    </location>
</feature>
<reference evidence="7" key="1">
    <citation type="submission" date="2022-01" db="EMBL/GenBank/DDBJ databases">
        <authorList>
            <person name="King R."/>
        </authorList>
    </citation>
    <scope>NUCLEOTIDE SEQUENCE</scope>
</reference>
<keyword evidence="3 6" id="KW-0812">Transmembrane</keyword>
<feature type="transmembrane region" description="Helical" evidence="6">
    <location>
        <begin position="415"/>
        <end position="446"/>
    </location>
</feature>
<dbReference type="GO" id="GO:0005886">
    <property type="term" value="C:plasma membrane"/>
    <property type="evidence" value="ECO:0007669"/>
    <property type="project" value="UniProtKB-SubCell"/>
</dbReference>
<dbReference type="Pfam" id="PF04515">
    <property type="entry name" value="Choline_transpo"/>
    <property type="match status" value="1"/>
</dbReference>
<dbReference type="GO" id="GO:0022857">
    <property type="term" value="F:transmembrane transporter activity"/>
    <property type="evidence" value="ECO:0007669"/>
    <property type="project" value="UniProtKB-UniRule"/>
</dbReference>
<comment type="function">
    <text evidence="6">Choline transporter.</text>
</comment>
<evidence type="ECO:0000256" key="1">
    <source>
        <dbReference type="ARBA" id="ARBA00004141"/>
    </source>
</evidence>
<feature type="transmembrane region" description="Helical" evidence="6">
    <location>
        <begin position="285"/>
        <end position="306"/>
    </location>
</feature>
<organism evidence="7 8">
    <name type="scientific">Ceutorhynchus assimilis</name>
    <name type="common">cabbage seed weevil</name>
    <dbReference type="NCBI Taxonomy" id="467358"/>
    <lineage>
        <taxon>Eukaryota</taxon>
        <taxon>Metazoa</taxon>
        <taxon>Ecdysozoa</taxon>
        <taxon>Arthropoda</taxon>
        <taxon>Hexapoda</taxon>
        <taxon>Insecta</taxon>
        <taxon>Pterygota</taxon>
        <taxon>Neoptera</taxon>
        <taxon>Endopterygota</taxon>
        <taxon>Coleoptera</taxon>
        <taxon>Polyphaga</taxon>
        <taxon>Cucujiformia</taxon>
        <taxon>Curculionidae</taxon>
        <taxon>Ceutorhynchinae</taxon>
        <taxon>Ceutorhynchus</taxon>
    </lineage>
</organism>
<feature type="transmembrane region" description="Helical" evidence="6">
    <location>
        <begin position="466"/>
        <end position="491"/>
    </location>
</feature>
<name>A0A9N9QJE5_9CUCU</name>
<sequence length="664" mass="75177">MGCCDSRVKDDRTQENTEERTCTDVFWLVIYILFWFLLVIIAAFSFVYGNPIRIINGYDSFGNTCGTKYNKPMGNLNFSGLDTSERPYLLFYDVKNLKEGLKICVKECPKKTLSTVSDIYDYHKFSKVDVCKYEFNYEFLKPNQNGELLAAPLGPCPSLPVYEAKPVLNRCVPKPFKEVTEAILNNFYDLLNGWDTMEQILGDLYNTWKEILGLAVFALVVSLLTITILHCLAHIISYFIMFGFAIAGIGGTAYLWYTYFDIKNSLDKTAQNTLLLESVRNETAFFWYSIISTVLTAIILTIVIFMRKQVDFLANLFKETSKCIMHLPGLFLQPLCTFVVLTVFFMFWLFVVLCLATSSYPGTSTISGVRVDDKGTTPITAPTANAKVMNLSFVEKINNFQVVEYVDATWIKGMWWVYFIGLIWTSEFIMACQQMVIAGAVAHWFYRHKYESNNHICYSMGKLLKYHLGSVALGSLIITIFKIPRLILMYLHERFSRGKENGNECASCSLKCCICCFYCLEKFIRYLNHNAYTVIAIDGSNFCYAAATAFDVLSSHALQVATINSLGDFILFLGKCFVTAVTGIVGLAIFKRNPELTFYAAPTLLVCVFAFFVAHCVLSLYEMVLDTVYLCMCQSGDAPDGIQMQNLGVTNNGNVQQEEPELMN</sequence>
<feature type="transmembrane region" description="Helical" evidence="6">
    <location>
        <begin position="331"/>
        <end position="356"/>
    </location>
</feature>
<dbReference type="InterPro" id="IPR007603">
    <property type="entry name" value="Choline_transptr-like"/>
</dbReference>
<feature type="transmembrane region" description="Helical" evidence="6">
    <location>
        <begin position="25"/>
        <end position="48"/>
    </location>
</feature>
<comment type="subcellular location">
    <subcellularLocation>
        <location evidence="6">Cell membrane</location>
        <topology evidence="6">Multi-pass membrane protein</topology>
    </subcellularLocation>
    <subcellularLocation>
        <location evidence="1">Membrane</location>
        <topology evidence="1">Multi-pass membrane protein</topology>
    </subcellularLocation>
</comment>
<dbReference type="OrthoDB" id="420519at2759"/>
<evidence type="ECO:0000256" key="5">
    <source>
        <dbReference type="ARBA" id="ARBA00023136"/>
    </source>
</evidence>
<keyword evidence="5 6" id="KW-0472">Membrane</keyword>
<evidence type="ECO:0000313" key="7">
    <source>
        <dbReference type="EMBL" id="CAG9761077.1"/>
    </source>
</evidence>
<dbReference type="PANTHER" id="PTHR12385:SF12">
    <property type="entry name" value="CHOLINE TRANSPORTER-LIKE PROTEIN"/>
    <property type="match status" value="1"/>
</dbReference>